<protein>
    <recommendedName>
        <fullName evidence="1">DH domain-containing protein</fullName>
    </recommendedName>
</protein>
<organism evidence="2 3">
    <name type="scientific">Acanthoscelides obtectus</name>
    <name type="common">Bean weevil</name>
    <name type="synonym">Bruchus obtectus</name>
    <dbReference type="NCBI Taxonomy" id="200917"/>
    <lineage>
        <taxon>Eukaryota</taxon>
        <taxon>Metazoa</taxon>
        <taxon>Ecdysozoa</taxon>
        <taxon>Arthropoda</taxon>
        <taxon>Hexapoda</taxon>
        <taxon>Insecta</taxon>
        <taxon>Pterygota</taxon>
        <taxon>Neoptera</taxon>
        <taxon>Endopterygota</taxon>
        <taxon>Coleoptera</taxon>
        <taxon>Polyphaga</taxon>
        <taxon>Cucujiformia</taxon>
        <taxon>Chrysomeloidea</taxon>
        <taxon>Chrysomelidae</taxon>
        <taxon>Bruchinae</taxon>
        <taxon>Bruchini</taxon>
        <taxon>Acanthoscelides</taxon>
    </lineage>
</organism>
<dbReference type="EMBL" id="CAKOFQ010006889">
    <property type="protein sequence ID" value="CAH1980029.1"/>
    <property type="molecule type" value="Genomic_DNA"/>
</dbReference>
<comment type="caution">
    <text evidence="2">The sequence shown here is derived from an EMBL/GenBank/DDBJ whole genome shotgun (WGS) entry which is preliminary data.</text>
</comment>
<dbReference type="CDD" id="cd00160">
    <property type="entry name" value="RhoGEF"/>
    <property type="match status" value="1"/>
</dbReference>
<sequence length="182" mass="21308">MRRSSGRSFWSWLIQRGQPLKRETFLSNAEINALFGNIQEIVTFQRQFLQNLEEALELEPDFHKFEYPSQFKNVLFSIGSAFLYYVNHFKLYSSFCASHSKAQKVLHPNEGNQALQEFLAARNPRQQHSSTLESYLIKPIQRILKYPLLLQQLKNLTDPNTDEHQHLVGLKGNGKIDRLESW</sequence>
<dbReference type="InterPro" id="IPR001331">
    <property type="entry name" value="GDS_CDC24_CS"/>
</dbReference>
<dbReference type="Pfam" id="PF00621">
    <property type="entry name" value="RhoGEF"/>
    <property type="match status" value="1"/>
</dbReference>
<dbReference type="PANTHER" id="PTHR46001:SF3">
    <property type="entry name" value="PROTEIN STILL LIFE, ISOFORM SIF TYPE 1"/>
    <property type="match status" value="1"/>
</dbReference>
<dbReference type="InterPro" id="IPR035899">
    <property type="entry name" value="DBL_dom_sf"/>
</dbReference>
<dbReference type="PROSITE" id="PS50010">
    <property type="entry name" value="DH_2"/>
    <property type="match status" value="1"/>
</dbReference>
<proteinExistence type="predicted"/>
<dbReference type="AlphaFoldDB" id="A0A9P0KP07"/>
<name>A0A9P0KP07_ACAOB</name>
<gene>
    <name evidence="2" type="ORF">ACAOBT_LOCUS13767</name>
</gene>
<keyword evidence="3" id="KW-1185">Reference proteome</keyword>
<dbReference type="PROSITE" id="PS00741">
    <property type="entry name" value="DH_1"/>
    <property type="match status" value="1"/>
</dbReference>
<dbReference type="Proteomes" id="UP001152888">
    <property type="component" value="Unassembled WGS sequence"/>
</dbReference>
<reference evidence="2" key="1">
    <citation type="submission" date="2022-03" db="EMBL/GenBank/DDBJ databases">
        <authorList>
            <person name="Sayadi A."/>
        </authorList>
    </citation>
    <scope>NUCLEOTIDE SEQUENCE</scope>
</reference>
<dbReference type="GO" id="GO:0007264">
    <property type="term" value="P:small GTPase-mediated signal transduction"/>
    <property type="evidence" value="ECO:0007669"/>
    <property type="project" value="InterPro"/>
</dbReference>
<dbReference type="InterPro" id="IPR043537">
    <property type="entry name" value="Tiam1/Tiam2/Sif"/>
</dbReference>
<evidence type="ECO:0000313" key="2">
    <source>
        <dbReference type="EMBL" id="CAH1980029.1"/>
    </source>
</evidence>
<dbReference type="OrthoDB" id="8059989at2759"/>
<evidence type="ECO:0000259" key="1">
    <source>
        <dbReference type="PROSITE" id="PS50010"/>
    </source>
</evidence>
<accession>A0A9P0KP07</accession>
<dbReference type="Gene3D" id="1.20.900.10">
    <property type="entry name" value="Dbl homology (DH) domain"/>
    <property type="match status" value="1"/>
</dbReference>
<dbReference type="SMART" id="SM00325">
    <property type="entry name" value="RhoGEF"/>
    <property type="match status" value="1"/>
</dbReference>
<dbReference type="SUPFAM" id="SSF48065">
    <property type="entry name" value="DBL homology domain (DH-domain)"/>
    <property type="match status" value="1"/>
</dbReference>
<dbReference type="InterPro" id="IPR000219">
    <property type="entry name" value="DH_dom"/>
</dbReference>
<dbReference type="GO" id="GO:0005085">
    <property type="term" value="F:guanyl-nucleotide exchange factor activity"/>
    <property type="evidence" value="ECO:0007669"/>
    <property type="project" value="InterPro"/>
</dbReference>
<feature type="domain" description="DH" evidence="1">
    <location>
        <begin position="18"/>
        <end position="167"/>
    </location>
</feature>
<dbReference type="PANTHER" id="PTHR46001">
    <property type="entry name" value="TIAM (MAMMALIAN TUMOR INVASION AND METASTASIS FACTOR) HOMOLOG"/>
    <property type="match status" value="1"/>
</dbReference>
<evidence type="ECO:0000313" key="3">
    <source>
        <dbReference type="Proteomes" id="UP001152888"/>
    </source>
</evidence>